<evidence type="ECO:0000256" key="3">
    <source>
        <dbReference type="ARBA" id="ARBA00022729"/>
    </source>
</evidence>
<comment type="caution">
    <text evidence="8">The sequence shown here is derived from an EMBL/GenBank/DDBJ whole genome shotgun (WGS) entry which is preliminary data.</text>
</comment>
<dbReference type="InterPro" id="IPR033985">
    <property type="entry name" value="SusD-like_N"/>
</dbReference>
<organism evidence="8 9">
    <name type="scientific">Splendidivirga corallicola</name>
    <dbReference type="NCBI Taxonomy" id="3051826"/>
    <lineage>
        <taxon>Bacteria</taxon>
        <taxon>Pseudomonadati</taxon>
        <taxon>Bacteroidota</taxon>
        <taxon>Cytophagia</taxon>
        <taxon>Cytophagales</taxon>
        <taxon>Splendidivirgaceae</taxon>
        <taxon>Splendidivirga</taxon>
    </lineage>
</organism>
<comment type="subcellular location">
    <subcellularLocation>
        <location evidence="1">Cell outer membrane</location>
    </subcellularLocation>
</comment>
<dbReference type="Pfam" id="PF07980">
    <property type="entry name" value="SusD_RagB"/>
    <property type="match status" value="1"/>
</dbReference>
<reference evidence="8" key="1">
    <citation type="submission" date="2023-06" db="EMBL/GenBank/DDBJ databases">
        <title>Genomic of Parafulvivirga corallium.</title>
        <authorList>
            <person name="Wang G."/>
        </authorList>
    </citation>
    <scope>NUCLEOTIDE SEQUENCE</scope>
    <source>
        <strain evidence="8">BMA10</strain>
    </source>
</reference>
<sequence length="496" mass="55032">MKKNIISYLLLISMIISFSSCEDDFLDQTPTTSVSAESATATTGNLFLVINGIHRLLYTRQGSNGRGGLSAMMIQNDALGDDLVMNARANGWWITMASWNGHINPNSFTNNRHPWRVLYKVINNANIVIAGAENAVGPDDERNAALGQAYYYRAFAHFRMVQLYAQRYDAAGSNSQMGIPIVTESSTEGRPRATVEEVYTQINSDLDQAITLLDGYGRPNTSHINQNVAKGLKARVSLVQGNYSVASQMAIEARDGFPLMDSVTYSSGFNDYTIAEWMWGGHYNEEQGSTFTNFMAWMSRNFSSSNIRGNPKSINSTLYALIPTSDVRSAIFDPTGDHPNLPAGIEISSRHRRFPYTNQKFLAFGTGDSRGDVPYMRASEMYLIEAEAKARLGDDAGAAQALLPLAVARDAAYTLSANTGQALIDEILLQRRWELWGEGFRFNDLKRLNIPLNRNGANHNQALINVMDIPAGDIRWQWQIPQDEVDANPEIKQNPS</sequence>
<name>A0ABT8KGR7_9BACT</name>
<dbReference type="Gene3D" id="1.25.40.390">
    <property type="match status" value="1"/>
</dbReference>
<dbReference type="Pfam" id="PF14322">
    <property type="entry name" value="SusD-like_3"/>
    <property type="match status" value="1"/>
</dbReference>
<dbReference type="SUPFAM" id="SSF48452">
    <property type="entry name" value="TPR-like"/>
    <property type="match status" value="1"/>
</dbReference>
<feature type="domain" description="RagB/SusD" evidence="6">
    <location>
        <begin position="359"/>
        <end position="495"/>
    </location>
</feature>
<evidence type="ECO:0000256" key="1">
    <source>
        <dbReference type="ARBA" id="ARBA00004442"/>
    </source>
</evidence>
<keyword evidence="9" id="KW-1185">Reference proteome</keyword>
<dbReference type="RefSeq" id="WP_346749942.1">
    <property type="nucleotide sequence ID" value="NZ_JAUJEA010000001.1"/>
</dbReference>
<feature type="domain" description="SusD-like N-terminal" evidence="7">
    <location>
        <begin position="90"/>
        <end position="238"/>
    </location>
</feature>
<comment type="similarity">
    <text evidence="2">Belongs to the SusD family.</text>
</comment>
<protein>
    <submittedName>
        <fullName evidence="8">RagB/SusD family nutrient uptake outer membrane protein</fullName>
    </submittedName>
</protein>
<dbReference type="EMBL" id="JAUJEA010000001">
    <property type="protein sequence ID" value="MDN5199912.1"/>
    <property type="molecule type" value="Genomic_DNA"/>
</dbReference>
<evidence type="ECO:0000313" key="8">
    <source>
        <dbReference type="EMBL" id="MDN5199912.1"/>
    </source>
</evidence>
<evidence type="ECO:0000259" key="6">
    <source>
        <dbReference type="Pfam" id="PF07980"/>
    </source>
</evidence>
<evidence type="ECO:0000256" key="4">
    <source>
        <dbReference type="ARBA" id="ARBA00023136"/>
    </source>
</evidence>
<dbReference type="PROSITE" id="PS51257">
    <property type="entry name" value="PROKAR_LIPOPROTEIN"/>
    <property type="match status" value="1"/>
</dbReference>
<gene>
    <name evidence="8" type="ORF">QQ008_01025</name>
</gene>
<evidence type="ECO:0000259" key="7">
    <source>
        <dbReference type="Pfam" id="PF14322"/>
    </source>
</evidence>
<dbReference type="InterPro" id="IPR011990">
    <property type="entry name" value="TPR-like_helical_dom_sf"/>
</dbReference>
<accession>A0ABT8KGR7</accession>
<dbReference type="Proteomes" id="UP001172082">
    <property type="component" value="Unassembled WGS sequence"/>
</dbReference>
<keyword evidence="5" id="KW-0998">Cell outer membrane</keyword>
<evidence type="ECO:0000256" key="2">
    <source>
        <dbReference type="ARBA" id="ARBA00006275"/>
    </source>
</evidence>
<keyword evidence="4" id="KW-0472">Membrane</keyword>
<dbReference type="CDD" id="cd08977">
    <property type="entry name" value="SusD"/>
    <property type="match status" value="1"/>
</dbReference>
<evidence type="ECO:0000313" key="9">
    <source>
        <dbReference type="Proteomes" id="UP001172082"/>
    </source>
</evidence>
<dbReference type="InterPro" id="IPR012944">
    <property type="entry name" value="SusD_RagB_dom"/>
</dbReference>
<keyword evidence="3" id="KW-0732">Signal</keyword>
<proteinExistence type="inferred from homology"/>
<evidence type="ECO:0000256" key="5">
    <source>
        <dbReference type="ARBA" id="ARBA00023237"/>
    </source>
</evidence>